<dbReference type="AlphaFoldDB" id="A0A2A2KG39"/>
<dbReference type="SUPFAM" id="SSF63380">
    <property type="entry name" value="Riboflavin synthase domain-like"/>
    <property type="match status" value="1"/>
</dbReference>
<sequence>MIEREGMDKAAFSLASAPHGGRELELHVLARESSAVQLIKQLQRNGLARIELPFGDAHLAELPDGPLAPGKSPGKPVPMRSWRAFVEAGLLRDSIRTGTAIPALW</sequence>
<dbReference type="Proteomes" id="UP000218231">
    <property type="component" value="Unassembled WGS sequence"/>
</dbReference>
<evidence type="ECO:0000313" key="2">
    <source>
        <dbReference type="Proteomes" id="UP000218231"/>
    </source>
</evidence>
<reference evidence="1 2" key="1">
    <citation type="journal article" date="2017" name="Curr. Biol.">
        <title>Genome architecture and evolution of a unichromosomal asexual nematode.</title>
        <authorList>
            <person name="Fradin H."/>
            <person name="Zegar C."/>
            <person name="Gutwein M."/>
            <person name="Lucas J."/>
            <person name="Kovtun M."/>
            <person name="Corcoran D."/>
            <person name="Baugh L.R."/>
            <person name="Kiontke K."/>
            <person name="Gunsalus K."/>
            <person name="Fitch D.H."/>
            <person name="Piano F."/>
        </authorList>
    </citation>
    <scope>NUCLEOTIDE SEQUENCE [LARGE SCALE GENOMIC DNA]</scope>
    <source>
        <strain evidence="1">PF1309</strain>
    </source>
</reference>
<evidence type="ECO:0000313" key="1">
    <source>
        <dbReference type="EMBL" id="PAV72813.1"/>
    </source>
</evidence>
<name>A0A2A2KG39_9BILA</name>
<comment type="caution">
    <text evidence="1">The sequence shown here is derived from an EMBL/GenBank/DDBJ whole genome shotgun (WGS) entry which is preliminary data.</text>
</comment>
<gene>
    <name evidence="1" type="ORF">WR25_09606</name>
</gene>
<dbReference type="InterPro" id="IPR017938">
    <property type="entry name" value="Riboflavin_synthase-like_b-brl"/>
</dbReference>
<proteinExistence type="predicted"/>
<dbReference type="EMBL" id="LIAE01008694">
    <property type="protein sequence ID" value="PAV72813.1"/>
    <property type="molecule type" value="Genomic_DNA"/>
</dbReference>
<organism evidence="1 2">
    <name type="scientific">Diploscapter pachys</name>
    <dbReference type="NCBI Taxonomy" id="2018661"/>
    <lineage>
        <taxon>Eukaryota</taxon>
        <taxon>Metazoa</taxon>
        <taxon>Ecdysozoa</taxon>
        <taxon>Nematoda</taxon>
        <taxon>Chromadorea</taxon>
        <taxon>Rhabditida</taxon>
        <taxon>Rhabditina</taxon>
        <taxon>Rhabditomorpha</taxon>
        <taxon>Rhabditoidea</taxon>
        <taxon>Rhabditidae</taxon>
        <taxon>Diploscapter</taxon>
    </lineage>
</organism>
<protein>
    <submittedName>
        <fullName evidence="1">Uncharacterized protein</fullName>
    </submittedName>
</protein>
<dbReference type="Gene3D" id="2.40.30.10">
    <property type="entry name" value="Translation factors"/>
    <property type="match status" value="1"/>
</dbReference>
<accession>A0A2A2KG39</accession>
<keyword evidence="2" id="KW-1185">Reference proteome</keyword>